<comment type="caution">
    <text evidence="1">The sequence shown here is derived from an EMBL/GenBank/DDBJ whole genome shotgun (WGS) entry which is preliminary data.</text>
</comment>
<dbReference type="PANTHER" id="PTHR40628">
    <property type="entry name" value="CHROMO DOMAIN-CONTAINING PROTEIN"/>
    <property type="match status" value="1"/>
</dbReference>
<evidence type="ECO:0000313" key="1">
    <source>
        <dbReference type="EMBL" id="KAK0750247.1"/>
    </source>
</evidence>
<gene>
    <name evidence="1" type="ORF">B0T18DRAFT_462412</name>
</gene>
<protein>
    <submittedName>
        <fullName evidence="1">Uncharacterized protein</fullName>
    </submittedName>
</protein>
<keyword evidence="2" id="KW-1185">Reference proteome</keyword>
<evidence type="ECO:0000313" key="2">
    <source>
        <dbReference type="Proteomes" id="UP001172155"/>
    </source>
</evidence>
<dbReference type="PANTHER" id="PTHR40628:SF1">
    <property type="entry name" value="CHROMO DOMAIN-CONTAINING PROTEIN"/>
    <property type="match status" value="1"/>
</dbReference>
<dbReference type="EMBL" id="JAUKUD010000003">
    <property type="protein sequence ID" value="KAK0750247.1"/>
    <property type="molecule type" value="Genomic_DNA"/>
</dbReference>
<reference evidence="1" key="1">
    <citation type="submission" date="2023-06" db="EMBL/GenBank/DDBJ databases">
        <title>Genome-scale phylogeny and comparative genomics of the fungal order Sordariales.</title>
        <authorList>
            <consortium name="Lawrence Berkeley National Laboratory"/>
            <person name="Hensen N."/>
            <person name="Bonometti L."/>
            <person name="Westerberg I."/>
            <person name="Brannstrom I.O."/>
            <person name="Guillou S."/>
            <person name="Cros-Aarteil S."/>
            <person name="Calhoun S."/>
            <person name="Haridas S."/>
            <person name="Kuo A."/>
            <person name="Mondo S."/>
            <person name="Pangilinan J."/>
            <person name="Riley R."/>
            <person name="LaButti K."/>
            <person name="Andreopoulos B."/>
            <person name="Lipzen A."/>
            <person name="Chen C."/>
            <person name="Yanf M."/>
            <person name="Daum C."/>
            <person name="Ng V."/>
            <person name="Clum A."/>
            <person name="Steindorff A."/>
            <person name="Ohm R."/>
            <person name="Martin F."/>
            <person name="Silar P."/>
            <person name="Natvig D."/>
            <person name="Lalanne C."/>
            <person name="Gautier V."/>
            <person name="Ament-velasquez S.L."/>
            <person name="Kruys A."/>
            <person name="Hutchinson M.I."/>
            <person name="Powell A.J."/>
            <person name="Barry K."/>
            <person name="Miller A.N."/>
            <person name="Grigoriev I.V."/>
            <person name="Debuchy R."/>
            <person name="Gladieux P."/>
            <person name="Thoren M.H."/>
            <person name="Johannesson H."/>
        </authorList>
    </citation>
    <scope>NUCLEOTIDE SEQUENCE</scope>
    <source>
        <strain evidence="1">SMH3187-1</strain>
    </source>
</reference>
<dbReference type="Proteomes" id="UP001172155">
    <property type="component" value="Unassembled WGS sequence"/>
</dbReference>
<proteinExistence type="predicted"/>
<organism evidence="1 2">
    <name type="scientific">Schizothecium vesticola</name>
    <dbReference type="NCBI Taxonomy" id="314040"/>
    <lineage>
        <taxon>Eukaryota</taxon>
        <taxon>Fungi</taxon>
        <taxon>Dikarya</taxon>
        <taxon>Ascomycota</taxon>
        <taxon>Pezizomycotina</taxon>
        <taxon>Sordariomycetes</taxon>
        <taxon>Sordariomycetidae</taxon>
        <taxon>Sordariales</taxon>
        <taxon>Schizotheciaceae</taxon>
        <taxon>Schizothecium</taxon>
    </lineage>
</organism>
<dbReference type="AlphaFoldDB" id="A0AA40F3F9"/>
<sequence length="274" mass="31526">MPHPRRPDNPVEKALFDEYYSKGDHRNPSIPPPPFYGFPADCDPSQICLDWVWSMRLDVYICNDLAWFLDYVPWRSTAPKSVLPLTVTKPSPEIAYLPVLGIGTVDLPVRLAPHLHGPAAHGILRLHHVLYIPTCPFNFMGGLDTDDYWPLNYHTVRFGNYCTIPGVAGEIVSPEDINYKLAYFDKRDDLIPGLMTLHLSGAPILPKLANSQLSTYYAGPQGQNLYPLEFRWNGKEFDRWHDVFHDDPYYDERLNTTRRRDEQRKLVGTDGEWN</sequence>
<accession>A0AA40F3F9</accession>
<name>A0AA40F3F9_9PEZI</name>